<keyword evidence="1" id="KW-1133">Transmembrane helix</keyword>
<accession>A0ABV5RY66</accession>
<keyword evidence="1" id="KW-0472">Membrane</keyword>
<organism evidence="2 3">
    <name type="scientific">Nonomuraea helvata</name>
    <dbReference type="NCBI Taxonomy" id="37484"/>
    <lineage>
        <taxon>Bacteria</taxon>
        <taxon>Bacillati</taxon>
        <taxon>Actinomycetota</taxon>
        <taxon>Actinomycetes</taxon>
        <taxon>Streptosporangiales</taxon>
        <taxon>Streptosporangiaceae</taxon>
        <taxon>Nonomuraea</taxon>
    </lineage>
</organism>
<name>A0ABV5RY66_9ACTN</name>
<evidence type="ECO:0000313" key="2">
    <source>
        <dbReference type="EMBL" id="MFB9624366.1"/>
    </source>
</evidence>
<evidence type="ECO:0000256" key="1">
    <source>
        <dbReference type="SAM" id="Phobius"/>
    </source>
</evidence>
<protein>
    <submittedName>
        <fullName evidence="2">Uncharacterized protein</fullName>
    </submittedName>
</protein>
<dbReference type="EMBL" id="JBHMBW010000012">
    <property type="protein sequence ID" value="MFB9624366.1"/>
    <property type="molecule type" value="Genomic_DNA"/>
</dbReference>
<evidence type="ECO:0000313" key="3">
    <source>
        <dbReference type="Proteomes" id="UP001589532"/>
    </source>
</evidence>
<reference evidence="2 3" key="1">
    <citation type="submission" date="2024-09" db="EMBL/GenBank/DDBJ databases">
        <authorList>
            <person name="Sun Q."/>
            <person name="Mori K."/>
        </authorList>
    </citation>
    <scope>NUCLEOTIDE SEQUENCE [LARGE SCALE GENOMIC DNA]</scope>
    <source>
        <strain evidence="2 3">JCM 3143</strain>
    </source>
</reference>
<sequence length="63" mass="6720">MLKQDPVLPVVAIAAGADVMVIAASAGLIIFLAWYFFGPKKSHLAEMRGRVQEAEVTVKGGYS</sequence>
<feature type="transmembrane region" description="Helical" evidence="1">
    <location>
        <begin position="12"/>
        <end position="37"/>
    </location>
</feature>
<gene>
    <name evidence="2" type="ORF">ACFFSA_14870</name>
</gene>
<dbReference type="Proteomes" id="UP001589532">
    <property type="component" value="Unassembled WGS sequence"/>
</dbReference>
<keyword evidence="1" id="KW-0812">Transmembrane</keyword>
<dbReference type="RefSeq" id="WP_344985629.1">
    <property type="nucleotide sequence ID" value="NZ_BAAAXV010000001.1"/>
</dbReference>
<proteinExistence type="predicted"/>
<keyword evidence="3" id="KW-1185">Reference proteome</keyword>
<comment type="caution">
    <text evidence="2">The sequence shown here is derived from an EMBL/GenBank/DDBJ whole genome shotgun (WGS) entry which is preliminary data.</text>
</comment>